<dbReference type="Gene3D" id="1.10.510.10">
    <property type="entry name" value="Transferase(Phosphotransferase) domain 1"/>
    <property type="match status" value="1"/>
</dbReference>
<evidence type="ECO:0000313" key="3">
    <source>
        <dbReference type="Proteomes" id="UP001497444"/>
    </source>
</evidence>
<keyword evidence="3" id="KW-1185">Reference proteome</keyword>
<protein>
    <recommendedName>
        <fullName evidence="1">Protein kinase domain-containing protein</fullName>
    </recommendedName>
</protein>
<dbReference type="EMBL" id="OZ020101">
    <property type="protein sequence ID" value="CAK9274237.1"/>
    <property type="molecule type" value="Genomic_DNA"/>
</dbReference>
<dbReference type="PANTHER" id="PTHR23257">
    <property type="entry name" value="SERINE-THREONINE PROTEIN KINASE"/>
    <property type="match status" value="1"/>
</dbReference>
<dbReference type="InterPro" id="IPR000719">
    <property type="entry name" value="Prot_kinase_dom"/>
</dbReference>
<feature type="domain" description="Protein kinase" evidence="1">
    <location>
        <begin position="1"/>
        <end position="85"/>
    </location>
</feature>
<dbReference type="InterPro" id="IPR050167">
    <property type="entry name" value="Ser_Thr_protein_kinase"/>
</dbReference>
<dbReference type="PROSITE" id="PS50011">
    <property type="entry name" value="PROTEIN_KINASE_DOM"/>
    <property type="match status" value="1"/>
</dbReference>
<proteinExistence type="predicted"/>
<evidence type="ECO:0000259" key="1">
    <source>
        <dbReference type="PROSITE" id="PS50011"/>
    </source>
</evidence>
<accession>A0ABP0X565</accession>
<dbReference type="PANTHER" id="PTHR23257:SF963">
    <property type="entry name" value="AT08303P"/>
    <property type="match status" value="1"/>
</dbReference>
<reference evidence="2" key="1">
    <citation type="submission" date="2024-02" db="EMBL/GenBank/DDBJ databases">
        <authorList>
            <consortium name="ELIXIR-Norway"/>
            <consortium name="Elixir Norway"/>
        </authorList>
    </citation>
    <scope>NUCLEOTIDE SEQUENCE</scope>
</reference>
<sequence>MLQVTEGMNYLHQNNVIHRDLKSKSILVKYNEHDRHVYAKVVDFGLSRIKELSWTHSNLTMNMGTTRWMAPELFGDSEDHDVGPS</sequence>
<dbReference type="Proteomes" id="UP001497444">
    <property type="component" value="Chromosome 6"/>
</dbReference>
<organism evidence="2 3">
    <name type="scientific">Sphagnum jensenii</name>
    <dbReference type="NCBI Taxonomy" id="128206"/>
    <lineage>
        <taxon>Eukaryota</taxon>
        <taxon>Viridiplantae</taxon>
        <taxon>Streptophyta</taxon>
        <taxon>Embryophyta</taxon>
        <taxon>Bryophyta</taxon>
        <taxon>Sphagnophytina</taxon>
        <taxon>Sphagnopsida</taxon>
        <taxon>Sphagnales</taxon>
        <taxon>Sphagnaceae</taxon>
        <taxon>Sphagnum</taxon>
    </lineage>
</organism>
<evidence type="ECO:0000313" key="2">
    <source>
        <dbReference type="EMBL" id="CAK9274237.1"/>
    </source>
</evidence>
<dbReference type="SUPFAM" id="SSF56112">
    <property type="entry name" value="Protein kinase-like (PK-like)"/>
    <property type="match status" value="1"/>
</dbReference>
<gene>
    <name evidence="2" type="ORF">CSSPJE1EN1_LOCUS19715</name>
</gene>
<dbReference type="Pfam" id="PF00069">
    <property type="entry name" value="Pkinase"/>
    <property type="match status" value="1"/>
</dbReference>
<name>A0ABP0X565_9BRYO</name>
<dbReference type="InterPro" id="IPR011009">
    <property type="entry name" value="Kinase-like_dom_sf"/>
</dbReference>